<evidence type="ECO:0008006" key="4">
    <source>
        <dbReference type="Google" id="ProtNLM"/>
    </source>
</evidence>
<proteinExistence type="predicted"/>
<keyword evidence="1" id="KW-0472">Membrane</keyword>
<accession>A0ABV5SHD9</accession>
<organism evidence="2 3">
    <name type="scientific">Nonomuraea helvata</name>
    <dbReference type="NCBI Taxonomy" id="37484"/>
    <lineage>
        <taxon>Bacteria</taxon>
        <taxon>Bacillati</taxon>
        <taxon>Actinomycetota</taxon>
        <taxon>Actinomycetes</taxon>
        <taxon>Streptosporangiales</taxon>
        <taxon>Streptosporangiaceae</taxon>
        <taxon>Nonomuraea</taxon>
    </lineage>
</organism>
<dbReference type="Proteomes" id="UP001589532">
    <property type="component" value="Unassembled WGS sequence"/>
</dbReference>
<protein>
    <recommendedName>
        <fullName evidence="4">AI-2E family transporter</fullName>
    </recommendedName>
</protein>
<keyword evidence="1" id="KW-1133">Transmembrane helix</keyword>
<name>A0ABV5SHD9_9ACTN</name>
<dbReference type="RefSeq" id="WP_344999440.1">
    <property type="nucleotide sequence ID" value="NZ_BAAAXV010000009.1"/>
</dbReference>
<keyword evidence="1" id="KW-0812">Transmembrane</keyword>
<evidence type="ECO:0000313" key="3">
    <source>
        <dbReference type="Proteomes" id="UP001589532"/>
    </source>
</evidence>
<reference evidence="2 3" key="1">
    <citation type="submission" date="2024-09" db="EMBL/GenBank/DDBJ databases">
        <authorList>
            <person name="Sun Q."/>
            <person name="Mori K."/>
        </authorList>
    </citation>
    <scope>NUCLEOTIDE SEQUENCE [LARGE SCALE GENOMIC DNA]</scope>
    <source>
        <strain evidence="2 3">JCM 3143</strain>
    </source>
</reference>
<evidence type="ECO:0000256" key="1">
    <source>
        <dbReference type="SAM" id="Phobius"/>
    </source>
</evidence>
<keyword evidence="3" id="KW-1185">Reference proteome</keyword>
<sequence length="52" mass="5939">MYAWLWRKLPGTTWVKVLTAAVLVAVTVAVLWDVVFPLLEPMVTLDEVNVRK</sequence>
<gene>
    <name evidence="2" type="ORF">ACFFSA_49170</name>
</gene>
<feature type="transmembrane region" description="Helical" evidence="1">
    <location>
        <begin position="12"/>
        <end position="32"/>
    </location>
</feature>
<evidence type="ECO:0000313" key="2">
    <source>
        <dbReference type="EMBL" id="MFB9631086.1"/>
    </source>
</evidence>
<dbReference type="EMBL" id="JBHMBW010000104">
    <property type="protein sequence ID" value="MFB9631086.1"/>
    <property type="molecule type" value="Genomic_DNA"/>
</dbReference>
<comment type="caution">
    <text evidence="2">The sequence shown here is derived from an EMBL/GenBank/DDBJ whole genome shotgun (WGS) entry which is preliminary data.</text>
</comment>